<feature type="signal peptide" evidence="2">
    <location>
        <begin position="1"/>
        <end position="18"/>
    </location>
</feature>
<comment type="caution">
    <text evidence="3">The sequence shown here is derived from an EMBL/GenBank/DDBJ whole genome shotgun (WGS) entry which is preliminary data.</text>
</comment>
<evidence type="ECO:0000313" key="4">
    <source>
        <dbReference type="Proteomes" id="UP001303473"/>
    </source>
</evidence>
<evidence type="ECO:0000256" key="1">
    <source>
        <dbReference type="SAM" id="MobiDB-lite"/>
    </source>
</evidence>
<feature type="region of interest" description="Disordered" evidence="1">
    <location>
        <begin position="103"/>
        <end position="133"/>
    </location>
</feature>
<name>A0AAN6N4J8_9PEZI</name>
<protein>
    <recommendedName>
        <fullName evidence="5">CBM1 domain-containing protein</fullName>
    </recommendedName>
</protein>
<evidence type="ECO:0008006" key="5">
    <source>
        <dbReference type="Google" id="ProtNLM"/>
    </source>
</evidence>
<organism evidence="3 4">
    <name type="scientific">Diplogelasinospora grovesii</name>
    <dbReference type="NCBI Taxonomy" id="303347"/>
    <lineage>
        <taxon>Eukaryota</taxon>
        <taxon>Fungi</taxon>
        <taxon>Dikarya</taxon>
        <taxon>Ascomycota</taxon>
        <taxon>Pezizomycotina</taxon>
        <taxon>Sordariomycetes</taxon>
        <taxon>Sordariomycetidae</taxon>
        <taxon>Sordariales</taxon>
        <taxon>Diplogelasinosporaceae</taxon>
        <taxon>Diplogelasinospora</taxon>
    </lineage>
</organism>
<keyword evidence="2" id="KW-0732">Signal</keyword>
<keyword evidence="4" id="KW-1185">Reference proteome</keyword>
<dbReference type="EMBL" id="MU853818">
    <property type="protein sequence ID" value="KAK3939055.1"/>
    <property type="molecule type" value="Genomic_DNA"/>
</dbReference>
<proteinExistence type="predicted"/>
<accession>A0AAN6N4J8</accession>
<gene>
    <name evidence="3" type="ORF">QBC46DRAFT_342988</name>
</gene>
<reference evidence="4" key="1">
    <citation type="journal article" date="2023" name="Mol. Phylogenet. Evol.">
        <title>Genome-scale phylogeny and comparative genomics of the fungal order Sordariales.</title>
        <authorList>
            <person name="Hensen N."/>
            <person name="Bonometti L."/>
            <person name="Westerberg I."/>
            <person name="Brannstrom I.O."/>
            <person name="Guillou S."/>
            <person name="Cros-Aarteil S."/>
            <person name="Calhoun S."/>
            <person name="Haridas S."/>
            <person name="Kuo A."/>
            <person name="Mondo S."/>
            <person name="Pangilinan J."/>
            <person name="Riley R."/>
            <person name="LaButti K."/>
            <person name="Andreopoulos B."/>
            <person name="Lipzen A."/>
            <person name="Chen C."/>
            <person name="Yan M."/>
            <person name="Daum C."/>
            <person name="Ng V."/>
            <person name="Clum A."/>
            <person name="Steindorff A."/>
            <person name="Ohm R.A."/>
            <person name="Martin F."/>
            <person name="Silar P."/>
            <person name="Natvig D.O."/>
            <person name="Lalanne C."/>
            <person name="Gautier V."/>
            <person name="Ament-Velasquez S.L."/>
            <person name="Kruys A."/>
            <person name="Hutchinson M.I."/>
            <person name="Powell A.J."/>
            <person name="Barry K."/>
            <person name="Miller A.N."/>
            <person name="Grigoriev I.V."/>
            <person name="Debuchy R."/>
            <person name="Gladieux P."/>
            <person name="Hiltunen Thoren M."/>
            <person name="Johannesson H."/>
        </authorList>
    </citation>
    <scope>NUCLEOTIDE SEQUENCE [LARGE SCALE GENOMIC DNA]</scope>
    <source>
        <strain evidence="4">CBS 340.73</strain>
    </source>
</reference>
<feature type="chain" id="PRO_5042916480" description="CBM1 domain-containing protein" evidence="2">
    <location>
        <begin position="19"/>
        <end position="133"/>
    </location>
</feature>
<sequence length="133" mass="13571">MKLSISVTVLVAAVIADAQNDIQTEWGQCGGAGQWYSQCVPIGSGSPPDTTLSWIPDDPLQTTGDGAPGTVTTIFTFLTPTPTPTGAAPSIIVISGTTYSLIPGPTQGSDGGGDGDNQVTTVRKAQLPRRTAL</sequence>
<dbReference type="AlphaFoldDB" id="A0AAN6N4J8"/>
<evidence type="ECO:0000313" key="3">
    <source>
        <dbReference type="EMBL" id="KAK3939055.1"/>
    </source>
</evidence>
<dbReference type="Proteomes" id="UP001303473">
    <property type="component" value="Unassembled WGS sequence"/>
</dbReference>
<evidence type="ECO:0000256" key="2">
    <source>
        <dbReference type="SAM" id="SignalP"/>
    </source>
</evidence>